<evidence type="ECO:0000313" key="21">
    <source>
        <dbReference type="Proteomes" id="UP000320762"/>
    </source>
</evidence>
<keyword evidence="11" id="KW-0862">Zinc</keyword>
<dbReference type="PROSITE" id="PS50865">
    <property type="entry name" value="ZF_MYND_2"/>
    <property type="match status" value="1"/>
</dbReference>
<evidence type="ECO:0000256" key="12">
    <source>
        <dbReference type="ARBA" id="ARBA00022946"/>
    </source>
</evidence>
<evidence type="ECO:0000256" key="5">
    <source>
        <dbReference type="ARBA" id="ARBA00022640"/>
    </source>
</evidence>
<dbReference type="Gene3D" id="6.10.140.2220">
    <property type="match status" value="1"/>
</dbReference>
<evidence type="ECO:0000256" key="16">
    <source>
        <dbReference type="ARBA" id="ARBA00039024"/>
    </source>
</evidence>
<dbReference type="STRING" id="97359.A0A550CFY4"/>
<sequence length="590" mass="66830">MNSPASAAMPSLMVSKYEENMFTFLEGYRAPLHPRLLQHHRIKDMLARLHPSRIPQHPLNKSGAQAITEAIQAWRVFNHLCIAVLQSGRSYVNALLPSFADAWQWFLFLLPGEGNIKDLPGLDMDSVDFPLRSDGTVAITVHLRMRLLSTTLSALLDIPVARAACLTRLRFGEVFLSVLTHNWPDTDEEDLRLYDLISAFRVWLASKDVRLLAEMAAHEDRQPGAILRAMFQRMEMMQGVSGSSTESWDHFMDYGTSVPHLVAFRPVLNGFRHASGVSLLVKVLLRSVPKAAMTEDELENVTEGQHLIVRLAMSIMDTLFASREHEHEVVEAIRAGILTYIDSILHFVPETGRTGKAWHENAERWVRNVLMPAMVWPDVLRACMKQTGFCKRLADPPSTMKLTWNALAGRFVVICPRYQSFVSRIRALQRDGCSNPDCRTARPQGGKLKMCTCATVFYCSRECQTAHWRSGHKRECPQVPRHARIIGIHQILPGRSRPPTQAAPVLDYMEYHFIKECAFHEYNRWIEQGSASDGRIFMVEFEDSTDASLKTTVSAIPAEGMIRLRVRVRWGGSLDVEMDIGDNYLSIEPL</sequence>
<evidence type="ECO:0000256" key="3">
    <source>
        <dbReference type="ARBA" id="ARBA00010794"/>
    </source>
</evidence>
<keyword evidence="9 18" id="KW-0863">Zinc-finger</keyword>
<evidence type="ECO:0000256" key="17">
    <source>
        <dbReference type="ARBA" id="ARBA00048889"/>
    </source>
</evidence>
<keyword evidence="13" id="KW-1133">Transmembrane helix</keyword>
<dbReference type="GO" id="GO:0008270">
    <property type="term" value="F:zinc ion binding"/>
    <property type="evidence" value="ECO:0007669"/>
    <property type="project" value="UniProtKB-KW"/>
</dbReference>
<dbReference type="Proteomes" id="UP000320762">
    <property type="component" value="Unassembled WGS sequence"/>
</dbReference>
<evidence type="ECO:0000256" key="10">
    <source>
        <dbReference type="ARBA" id="ARBA00022777"/>
    </source>
</evidence>
<dbReference type="GO" id="GO:0016020">
    <property type="term" value="C:membrane"/>
    <property type="evidence" value="ECO:0007669"/>
    <property type="project" value="UniProtKB-SubCell"/>
</dbReference>
<comment type="caution">
    <text evidence="20">The sequence shown here is derived from an EMBL/GenBank/DDBJ whole genome shotgun (WGS) entry which is preliminary data.</text>
</comment>
<keyword evidence="14" id="KW-0472">Membrane</keyword>
<dbReference type="GO" id="GO:0010276">
    <property type="term" value="F:phytol kinase activity"/>
    <property type="evidence" value="ECO:0007669"/>
    <property type="project" value="UniProtKB-EC"/>
</dbReference>
<evidence type="ECO:0000256" key="8">
    <source>
        <dbReference type="ARBA" id="ARBA00022723"/>
    </source>
</evidence>
<comment type="catalytic activity">
    <reaction evidence="17">
        <text>phytol + CTP = phytyl phosphate + CDP + H(+)</text>
        <dbReference type="Rhea" id="RHEA:38055"/>
        <dbReference type="ChEBI" id="CHEBI:15378"/>
        <dbReference type="ChEBI" id="CHEBI:17327"/>
        <dbReference type="ChEBI" id="CHEBI:37563"/>
        <dbReference type="ChEBI" id="CHEBI:58069"/>
        <dbReference type="ChEBI" id="CHEBI:75483"/>
        <dbReference type="EC" id="2.7.1.182"/>
    </reaction>
</comment>
<dbReference type="SUPFAM" id="SSF144232">
    <property type="entry name" value="HIT/MYND zinc finger-like"/>
    <property type="match status" value="1"/>
</dbReference>
<proteinExistence type="inferred from homology"/>
<keyword evidence="6" id="KW-0808">Transferase</keyword>
<evidence type="ECO:0000256" key="13">
    <source>
        <dbReference type="ARBA" id="ARBA00022989"/>
    </source>
</evidence>
<evidence type="ECO:0000256" key="4">
    <source>
        <dbReference type="ARBA" id="ARBA00022528"/>
    </source>
</evidence>
<comment type="similarity">
    <text evidence="3">Belongs to the polyprenol kinase family.</text>
</comment>
<gene>
    <name evidence="20" type="ORF">BD626DRAFT_494743</name>
</gene>
<dbReference type="PANTHER" id="PTHR32523">
    <property type="entry name" value="PHYTOL KINASE 1, CHLOROPLASTIC"/>
    <property type="match status" value="1"/>
</dbReference>
<dbReference type="PANTHER" id="PTHR32523:SF8">
    <property type="entry name" value="DOLICHOL KINASE"/>
    <property type="match status" value="1"/>
</dbReference>
<keyword evidence="8" id="KW-0479">Metal-binding</keyword>
<evidence type="ECO:0000256" key="9">
    <source>
        <dbReference type="ARBA" id="ARBA00022771"/>
    </source>
</evidence>
<dbReference type="InterPro" id="IPR039606">
    <property type="entry name" value="Phytol/farnesol_kinase"/>
</dbReference>
<accession>A0A550CFY4</accession>
<dbReference type="EC" id="2.7.1.182" evidence="16"/>
<keyword evidence="7" id="KW-0812">Transmembrane</keyword>
<evidence type="ECO:0000256" key="1">
    <source>
        <dbReference type="ARBA" id="ARBA00004141"/>
    </source>
</evidence>
<keyword evidence="12" id="KW-0809">Transit peptide</keyword>
<evidence type="ECO:0000256" key="7">
    <source>
        <dbReference type="ARBA" id="ARBA00022692"/>
    </source>
</evidence>
<evidence type="ECO:0000256" key="11">
    <source>
        <dbReference type="ARBA" id="ARBA00022833"/>
    </source>
</evidence>
<evidence type="ECO:0000259" key="19">
    <source>
        <dbReference type="PROSITE" id="PS50865"/>
    </source>
</evidence>
<protein>
    <recommendedName>
        <fullName evidence="16">phytol kinase</fullName>
        <ecNumber evidence="16">2.7.1.182</ecNumber>
    </recommendedName>
</protein>
<keyword evidence="5" id="KW-0934">Plastid</keyword>
<evidence type="ECO:0000256" key="18">
    <source>
        <dbReference type="PROSITE-ProRule" id="PRU00134"/>
    </source>
</evidence>
<keyword evidence="21" id="KW-1185">Reference proteome</keyword>
<dbReference type="AlphaFoldDB" id="A0A550CFY4"/>
<name>A0A550CFY4_9AGAR</name>
<comment type="pathway">
    <text evidence="15">Cofactor biosynthesis; tocopherol biosynthesis.</text>
</comment>
<feature type="domain" description="MYND-type" evidence="19">
    <location>
        <begin position="438"/>
        <end position="476"/>
    </location>
</feature>
<evidence type="ECO:0000256" key="2">
    <source>
        <dbReference type="ARBA" id="ARBA00004229"/>
    </source>
</evidence>
<organism evidence="20 21">
    <name type="scientific">Schizophyllum amplum</name>
    <dbReference type="NCBI Taxonomy" id="97359"/>
    <lineage>
        <taxon>Eukaryota</taxon>
        <taxon>Fungi</taxon>
        <taxon>Dikarya</taxon>
        <taxon>Basidiomycota</taxon>
        <taxon>Agaricomycotina</taxon>
        <taxon>Agaricomycetes</taxon>
        <taxon>Agaricomycetidae</taxon>
        <taxon>Agaricales</taxon>
        <taxon>Schizophyllaceae</taxon>
        <taxon>Schizophyllum</taxon>
    </lineage>
</organism>
<evidence type="ECO:0000256" key="6">
    <source>
        <dbReference type="ARBA" id="ARBA00022679"/>
    </source>
</evidence>
<dbReference type="EMBL" id="VDMD01000009">
    <property type="protein sequence ID" value="TRM63586.1"/>
    <property type="molecule type" value="Genomic_DNA"/>
</dbReference>
<dbReference type="OrthoDB" id="549788at2759"/>
<comment type="subcellular location">
    <subcellularLocation>
        <location evidence="1">Membrane</location>
        <topology evidence="1">Multi-pass membrane protein</topology>
    </subcellularLocation>
    <subcellularLocation>
        <location evidence="2">Plastid</location>
        <location evidence="2">Chloroplast</location>
    </subcellularLocation>
</comment>
<dbReference type="InterPro" id="IPR002893">
    <property type="entry name" value="Znf_MYND"/>
</dbReference>
<keyword evidence="10" id="KW-0418">Kinase</keyword>
<evidence type="ECO:0000256" key="14">
    <source>
        <dbReference type="ARBA" id="ARBA00023136"/>
    </source>
</evidence>
<evidence type="ECO:0000256" key="15">
    <source>
        <dbReference type="ARBA" id="ARBA00024015"/>
    </source>
</evidence>
<keyword evidence="4" id="KW-0150">Chloroplast</keyword>
<reference evidence="20 21" key="1">
    <citation type="journal article" date="2019" name="New Phytol.">
        <title>Comparative genomics reveals unique wood-decay strategies and fruiting body development in the Schizophyllaceae.</title>
        <authorList>
            <person name="Almasi E."/>
            <person name="Sahu N."/>
            <person name="Krizsan K."/>
            <person name="Balint B."/>
            <person name="Kovacs G.M."/>
            <person name="Kiss B."/>
            <person name="Cseklye J."/>
            <person name="Drula E."/>
            <person name="Henrissat B."/>
            <person name="Nagy I."/>
            <person name="Chovatia M."/>
            <person name="Adam C."/>
            <person name="LaButti K."/>
            <person name="Lipzen A."/>
            <person name="Riley R."/>
            <person name="Grigoriev I.V."/>
            <person name="Nagy L.G."/>
        </authorList>
    </citation>
    <scope>NUCLEOTIDE SEQUENCE [LARGE SCALE GENOMIC DNA]</scope>
    <source>
        <strain evidence="20 21">NL-1724</strain>
    </source>
</reference>
<evidence type="ECO:0000313" key="20">
    <source>
        <dbReference type="EMBL" id="TRM63586.1"/>
    </source>
</evidence>
<dbReference type="Pfam" id="PF01753">
    <property type="entry name" value="zf-MYND"/>
    <property type="match status" value="1"/>
</dbReference>